<comment type="subcellular location">
    <subcellularLocation>
        <location evidence="2">Membrane</location>
        <topology evidence="2">Single-pass membrane protein</topology>
    </subcellularLocation>
</comment>
<dbReference type="Gene3D" id="3.30.40.10">
    <property type="entry name" value="Zinc/RING finger domain, C3HC4 (zinc finger)"/>
    <property type="match status" value="1"/>
</dbReference>
<dbReference type="GO" id="GO:0016020">
    <property type="term" value="C:membrane"/>
    <property type="evidence" value="ECO:0007669"/>
    <property type="project" value="UniProtKB-SubCell"/>
</dbReference>
<comment type="caution">
    <text evidence="18">The sequence shown here is derived from an EMBL/GenBank/DDBJ whole genome shotgun (WGS) entry which is preliminary data.</text>
</comment>
<dbReference type="CDD" id="cd16461">
    <property type="entry name" value="RING-H2_EL5-like"/>
    <property type="match status" value="1"/>
</dbReference>
<keyword evidence="19" id="KW-1185">Reference proteome</keyword>
<proteinExistence type="inferred from homology"/>
<sequence>MARPTDNGVASDSEATQHMNVFMAAVGNPRTWIPYMNSKDCSQGFCSLYCPQWCYIVYPPPPPFEYPDDDSSPNFSPLVIAIIGILATAFLLVSYYTLISKYCSPRESARRDPNDGLQDNHNPSLHEPWHASTTGLDEALIKSIAVFKYKKGEGGSVGVTDCSVCLSEFQDDESVRLLPKCSHVFHVPCIDTWLKSHSSCPLCRAGIFTFNASALQVHTPEVEVPSRNETSENYQIVVGSGNEFVVVEEESMHQHHARAYPKPALRAFSDLSSLQGRHRVIEIREEVCESIGRSVSMDHSFQSGLSVAHVLQMNEEEDSQLEGCSGSCSTEPGPSKRSQGESNKSSYKTRVLHCVLSPIAMKRSFSGGRFSVSKSGRPRHGIIPI</sequence>
<dbReference type="GO" id="GO:0016567">
    <property type="term" value="P:protein ubiquitination"/>
    <property type="evidence" value="ECO:0007669"/>
    <property type="project" value="UniProtKB-UniPathway"/>
</dbReference>
<evidence type="ECO:0000256" key="12">
    <source>
        <dbReference type="ARBA" id="ARBA00023136"/>
    </source>
</evidence>
<feature type="transmembrane region" description="Helical" evidence="16">
    <location>
        <begin position="75"/>
        <end position="98"/>
    </location>
</feature>
<dbReference type="SMART" id="SM00184">
    <property type="entry name" value="RING"/>
    <property type="match status" value="1"/>
</dbReference>
<evidence type="ECO:0000256" key="16">
    <source>
        <dbReference type="SAM" id="Phobius"/>
    </source>
</evidence>
<evidence type="ECO:0000256" key="13">
    <source>
        <dbReference type="ARBA" id="ARBA00024209"/>
    </source>
</evidence>
<keyword evidence="12 16" id="KW-0472">Membrane</keyword>
<comment type="catalytic activity">
    <reaction evidence="1">
        <text>S-ubiquitinyl-[E2 ubiquitin-conjugating enzyme]-L-cysteine + [acceptor protein]-L-lysine = [E2 ubiquitin-conjugating enzyme]-L-cysteine + N(6)-ubiquitinyl-[acceptor protein]-L-lysine.</text>
        <dbReference type="EC" id="2.3.2.27"/>
    </reaction>
</comment>
<dbReference type="GO" id="GO:0061630">
    <property type="term" value="F:ubiquitin protein ligase activity"/>
    <property type="evidence" value="ECO:0007669"/>
    <property type="project" value="UniProtKB-EC"/>
</dbReference>
<evidence type="ECO:0000313" key="18">
    <source>
        <dbReference type="EMBL" id="RDX78285.1"/>
    </source>
</evidence>
<evidence type="ECO:0000256" key="7">
    <source>
        <dbReference type="ARBA" id="ARBA00022723"/>
    </source>
</evidence>
<evidence type="ECO:0000256" key="14">
    <source>
        <dbReference type="PROSITE-ProRule" id="PRU00175"/>
    </source>
</evidence>
<dbReference type="FunFam" id="3.30.40.10:FF:000187">
    <property type="entry name" value="E3 ubiquitin-protein ligase ATL6"/>
    <property type="match status" value="1"/>
</dbReference>
<keyword evidence="10" id="KW-0862">Zinc</keyword>
<evidence type="ECO:0000256" key="2">
    <source>
        <dbReference type="ARBA" id="ARBA00004167"/>
    </source>
</evidence>
<feature type="domain" description="RING-type" evidence="17">
    <location>
        <begin position="162"/>
        <end position="204"/>
    </location>
</feature>
<reference evidence="18" key="1">
    <citation type="submission" date="2018-05" db="EMBL/GenBank/DDBJ databases">
        <title>Draft genome of Mucuna pruriens seed.</title>
        <authorList>
            <person name="Nnadi N.E."/>
            <person name="Vos R."/>
            <person name="Hasami M.H."/>
            <person name="Devisetty U.K."/>
            <person name="Aguiy J.C."/>
        </authorList>
    </citation>
    <scope>NUCLEOTIDE SEQUENCE [LARGE SCALE GENOMIC DNA]</scope>
    <source>
        <strain evidence="18">JCA_2017</strain>
    </source>
</reference>
<evidence type="ECO:0000256" key="3">
    <source>
        <dbReference type="ARBA" id="ARBA00004906"/>
    </source>
</evidence>
<evidence type="ECO:0000256" key="11">
    <source>
        <dbReference type="ARBA" id="ARBA00022989"/>
    </source>
</evidence>
<accession>A0A371FJ02</accession>
<keyword evidence="6 16" id="KW-0812">Transmembrane</keyword>
<evidence type="ECO:0000256" key="4">
    <source>
        <dbReference type="ARBA" id="ARBA00012483"/>
    </source>
</evidence>
<protein>
    <recommendedName>
        <fullName evidence="4">RING-type E3 ubiquitin transferase</fullName>
        <ecNumber evidence="4">2.3.2.27</ecNumber>
    </recommendedName>
</protein>
<dbReference type="InterPro" id="IPR013083">
    <property type="entry name" value="Znf_RING/FYVE/PHD"/>
</dbReference>
<feature type="non-terminal residue" evidence="18">
    <location>
        <position position="1"/>
    </location>
</feature>
<feature type="compositionally biased region" description="Polar residues" evidence="15">
    <location>
        <begin position="326"/>
        <end position="345"/>
    </location>
</feature>
<dbReference type="UniPathway" id="UPA00143"/>
<dbReference type="PROSITE" id="PS50089">
    <property type="entry name" value="ZF_RING_2"/>
    <property type="match status" value="1"/>
</dbReference>
<comment type="similarity">
    <text evidence="13">Belongs to the RING-type zinc finger family. ATL subfamily.</text>
</comment>
<keyword evidence="11 16" id="KW-1133">Transmembrane helix</keyword>
<dbReference type="SUPFAM" id="SSF57850">
    <property type="entry name" value="RING/U-box"/>
    <property type="match status" value="1"/>
</dbReference>
<evidence type="ECO:0000256" key="1">
    <source>
        <dbReference type="ARBA" id="ARBA00000900"/>
    </source>
</evidence>
<dbReference type="PANTHER" id="PTHR46913">
    <property type="entry name" value="RING-H2 FINGER PROTEIN ATL16"/>
    <property type="match status" value="1"/>
</dbReference>
<dbReference type="Pfam" id="PF13639">
    <property type="entry name" value="zf-RING_2"/>
    <property type="match status" value="1"/>
</dbReference>
<dbReference type="InterPro" id="IPR001841">
    <property type="entry name" value="Znf_RING"/>
</dbReference>
<evidence type="ECO:0000313" key="19">
    <source>
        <dbReference type="Proteomes" id="UP000257109"/>
    </source>
</evidence>
<evidence type="ECO:0000256" key="10">
    <source>
        <dbReference type="ARBA" id="ARBA00022833"/>
    </source>
</evidence>
<keyword evidence="5" id="KW-0808">Transferase</keyword>
<name>A0A371FJ02_MUCPR</name>
<evidence type="ECO:0000256" key="8">
    <source>
        <dbReference type="ARBA" id="ARBA00022771"/>
    </source>
</evidence>
<evidence type="ECO:0000256" key="5">
    <source>
        <dbReference type="ARBA" id="ARBA00022679"/>
    </source>
</evidence>
<evidence type="ECO:0000256" key="9">
    <source>
        <dbReference type="ARBA" id="ARBA00022786"/>
    </source>
</evidence>
<comment type="pathway">
    <text evidence="3">Protein modification; protein ubiquitination.</text>
</comment>
<dbReference type="PANTHER" id="PTHR46913:SF22">
    <property type="entry name" value="RING-TYPE E3 UBIQUITIN TRANSFERASE"/>
    <property type="match status" value="1"/>
</dbReference>
<dbReference type="GO" id="GO:0008270">
    <property type="term" value="F:zinc ion binding"/>
    <property type="evidence" value="ECO:0007669"/>
    <property type="project" value="UniProtKB-KW"/>
</dbReference>
<feature type="region of interest" description="Disordered" evidence="15">
    <location>
        <begin position="319"/>
        <end position="345"/>
    </location>
</feature>
<dbReference type="AlphaFoldDB" id="A0A371FJ02"/>
<evidence type="ECO:0000256" key="15">
    <source>
        <dbReference type="SAM" id="MobiDB-lite"/>
    </source>
</evidence>
<dbReference type="EC" id="2.3.2.27" evidence="4"/>
<organism evidence="18 19">
    <name type="scientific">Mucuna pruriens</name>
    <name type="common">Velvet bean</name>
    <name type="synonym">Dolichos pruriens</name>
    <dbReference type="NCBI Taxonomy" id="157652"/>
    <lineage>
        <taxon>Eukaryota</taxon>
        <taxon>Viridiplantae</taxon>
        <taxon>Streptophyta</taxon>
        <taxon>Embryophyta</taxon>
        <taxon>Tracheophyta</taxon>
        <taxon>Spermatophyta</taxon>
        <taxon>Magnoliopsida</taxon>
        <taxon>eudicotyledons</taxon>
        <taxon>Gunneridae</taxon>
        <taxon>Pentapetalae</taxon>
        <taxon>rosids</taxon>
        <taxon>fabids</taxon>
        <taxon>Fabales</taxon>
        <taxon>Fabaceae</taxon>
        <taxon>Papilionoideae</taxon>
        <taxon>50 kb inversion clade</taxon>
        <taxon>NPAAA clade</taxon>
        <taxon>indigoferoid/millettioid clade</taxon>
        <taxon>Phaseoleae</taxon>
        <taxon>Mucuna</taxon>
    </lineage>
</organism>
<keyword evidence="9" id="KW-0833">Ubl conjugation pathway</keyword>
<dbReference type="OrthoDB" id="9984778at2759"/>
<gene>
    <name evidence="18" type="ORF">CR513_41456</name>
</gene>
<dbReference type="EMBL" id="QJKJ01008911">
    <property type="protein sequence ID" value="RDX78285.1"/>
    <property type="molecule type" value="Genomic_DNA"/>
</dbReference>
<evidence type="ECO:0000256" key="6">
    <source>
        <dbReference type="ARBA" id="ARBA00022692"/>
    </source>
</evidence>
<evidence type="ECO:0000259" key="17">
    <source>
        <dbReference type="PROSITE" id="PS50089"/>
    </source>
</evidence>
<keyword evidence="8 14" id="KW-0863">Zinc-finger</keyword>
<keyword evidence="7" id="KW-0479">Metal-binding</keyword>
<dbReference type="InterPro" id="IPR044600">
    <property type="entry name" value="ATL1/ATL16-like"/>
</dbReference>
<dbReference type="Proteomes" id="UP000257109">
    <property type="component" value="Unassembled WGS sequence"/>
</dbReference>